<feature type="compositionally biased region" description="Polar residues" evidence="1">
    <location>
        <begin position="467"/>
        <end position="481"/>
    </location>
</feature>
<proteinExistence type="predicted"/>
<dbReference type="PANTHER" id="PTHR10622">
    <property type="entry name" value="HET DOMAIN-CONTAINING PROTEIN"/>
    <property type="match status" value="1"/>
</dbReference>
<sequence>MRLLHAASLKFKDFPDSATIPPYAILSHTWEDKQEVTLQDMSSPYLTDKKGYAKITSTCTLALQRGLEWAWIDTCCIDKTNNTELTESINSMFNWYQCAAVCFVHLVDLDASPSARAASGNDDGNNVDDGHSHRDYVYQQIRRCAWFRRGWTLQELLAPHTVEFYDARWSPIGSKIDLAPLLADITHIPVPAILGEERLSSYSTAQRMAWASQRVTTKVEDLAYCLLGLFDVYMPLIYGEGRRAFQRLQEEIIKRTTDLTLFAWMPAGDAAGDDLPSLPATQPAGREPYMPLLAPSPAEFEHCHQLSQFRNDDCEFAVTNRGLRISTYLVLVPLALDMDDHRTHGHSHAHSHSHSHSRSPVYGVDAEVGGSNVSGGSSSPPIGTTGSTRRKPTAVQYTRYRYVLSVGFARGAASEIGISLKKVGPGLFLRDANPSLAFLSKSKLKSTNTTENHSFYIIMHPNTVPTASASGRSARNETLSMVSASSPTLPPAPSVLAGGSVESPRLSTAQLLLPHHGQQQQQQQQQQQPTVPTTSAAAVAAATATLTAHQKLCAVYHPRLFPRGMHIPYFGDRHIYFSSFPPQSWDERTRIFCQPESRNDVVAFSCASRQGPDGRDNLSFGVLVDYRLKRDGPRCLVINRHALDSRFLFVLSMRQQGEPVRWYVMENELPQISASTNVLRMTVGSSAQAAAAAAGQPINTATTRTYEVVASIIESRVQIDEHTVMMPTLDIKITRV</sequence>
<dbReference type="InterPro" id="IPR010730">
    <property type="entry name" value="HET"/>
</dbReference>
<feature type="region of interest" description="Disordered" evidence="1">
    <location>
        <begin position="467"/>
        <end position="500"/>
    </location>
</feature>
<dbReference type="GeneID" id="27670570"/>
<feature type="region of interest" description="Disordered" evidence="1">
    <location>
        <begin position="514"/>
        <end position="533"/>
    </location>
</feature>
<evidence type="ECO:0000259" key="2">
    <source>
        <dbReference type="Pfam" id="PF06985"/>
    </source>
</evidence>
<feature type="compositionally biased region" description="Low complexity" evidence="1">
    <location>
        <begin position="368"/>
        <end position="387"/>
    </location>
</feature>
<evidence type="ECO:0000313" key="5">
    <source>
        <dbReference type="Proteomes" id="UP000033710"/>
    </source>
</evidence>
<dbReference type="InterPro" id="IPR058525">
    <property type="entry name" value="DUF8212"/>
</dbReference>
<dbReference type="RefSeq" id="XP_016587740.1">
    <property type="nucleotide sequence ID" value="XM_016735293.1"/>
</dbReference>
<dbReference type="KEGG" id="ssck:SPSK_08705"/>
<feature type="region of interest" description="Disordered" evidence="1">
    <location>
        <begin position="342"/>
        <end position="391"/>
    </location>
</feature>
<dbReference type="VEuPathDB" id="FungiDB:SPSK_08705"/>
<dbReference type="PANTHER" id="PTHR10622:SF12">
    <property type="entry name" value="HET DOMAIN-CONTAINING PROTEIN"/>
    <property type="match status" value="1"/>
</dbReference>
<reference evidence="4 5" key="2">
    <citation type="journal article" date="2015" name="Eukaryot. Cell">
        <title>Asexual propagation of a virulent clone complex in a human and feline outbreak of sporotrichosis.</title>
        <authorList>
            <person name="Teixeira Mde M."/>
            <person name="Rodrigues A.M."/>
            <person name="Tsui C.K."/>
            <person name="de Almeida L.G."/>
            <person name="Van Diepeningen A.D."/>
            <person name="van den Ende B.G."/>
            <person name="Fernandes G.F."/>
            <person name="Kano R."/>
            <person name="Hamelin R.C."/>
            <person name="Lopes-Bezerra L.M."/>
            <person name="Vasconcelos A.T."/>
            <person name="de Hoog S."/>
            <person name="de Camargo Z.P."/>
            <person name="Felipe M.S."/>
        </authorList>
    </citation>
    <scope>NUCLEOTIDE SEQUENCE [LARGE SCALE GENOMIC DNA]</scope>
    <source>
        <strain evidence="4 5">1099-18</strain>
    </source>
</reference>
<gene>
    <name evidence="4" type="ORF">SPSK_08705</name>
</gene>
<reference evidence="4 5" key="1">
    <citation type="journal article" date="2014" name="BMC Genomics">
        <title>Comparative genomics of the major fungal agents of human and animal Sporotrichosis: Sporothrix schenckii and Sporothrix brasiliensis.</title>
        <authorList>
            <person name="Teixeira M.M."/>
            <person name="de Almeida L.G."/>
            <person name="Kubitschek-Barreira P."/>
            <person name="Alves F.L."/>
            <person name="Kioshima E.S."/>
            <person name="Abadio A.K."/>
            <person name="Fernandes L."/>
            <person name="Derengowski L.S."/>
            <person name="Ferreira K.S."/>
            <person name="Souza R.C."/>
            <person name="Ruiz J.C."/>
            <person name="de Andrade N.C."/>
            <person name="Paes H.C."/>
            <person name="Nicola A.M."/>
            <person name="Albuquerque P."/>
            <person name="Gerber A.L."/>
            <person name="Martins V.P."/>
            <person name="Peconick L.D."/>
            <person name="Neto A.V."/>
            <person name="Chaucanez C.B."/>
            <person name="Silva P.A."/>
            <person name="Cunha O.L."/>
            <person name="de Oliveira F.F."/>
            <person name="dos Santos T.C."/>
            <person name="Barros A.L."/>
            <person name="Soares M.A."/>
            <person name="de Oliveira L.M."/>
            <person name="Marini M.M."/>
            <person name="Villalobos-Duno H."/>
            <person name="Cunha M.M."/>
            <person name="de Hoog S."/>
            <person name="da Silveira J.F."/>
            <person name="Henrissat B."/>
            <person name="Nino-Vega G.A."/>
            <person name="Cisalpino P.S."/>
            <person name="Mora-Montes H.M."/>
            <person name="Almeida S.R."/>
            <person name="Stajich J.E."/>
            <person name="Lopes-Bezerra L.M."/>
            <person name="Vasconcelos A.T."/>
            <person name="Felipe M.S."/>
        </authorList>
    </citation>
    <scope>NUCLEOTIDE SEQUENCE [LARGE SCALE GENOMIC DNA]</scope>
    <source>
        <strain evidence="4 5">1099-18</strain>
    </source>
</reference>
<dbReference type="Pfam" id="PF06985">
    <property type="entry name" value="HET"/>
    <property type="match status" value="1"/>
</dbReference>
<dbReference type="EMBL" id="AXCR01000007">
    <property type="protein sequence ID" value="KJR85064.1"/>
    <property type="molecule type" value="Genomic_DNA"/>
</dbReference>
<feature type="domain" description="DUF8212" evidence="3">
    <location>
        <begin position="243"/>
        <end position="314"/>
    </location>
</feature>
<evidence type="ECO:0000259" key="3">
    <source>
        <dbReference type="Pfam" id="PF26640"/>
    </source>
</evidence>
<name>A0A0F2M7L6_SPOSC</name>
<dbReference type="Proteomes" id="UP000033710">
    <property type="component" value="Unassembled WGS sequence"/>
</dbReference>
<evidence type="ECO:0000256" key="1">
    <source>
        <dbReference type="SAM" id="MobiDB-lite"/>
    </source>
</evidence>
<accession>A0A0F2M7L6</accession>
<dbReference type="OrthoDB" id="674604at2759"/>
<feature type="compositionally biased region" description="Basic residues" evidence="1">
    <location>
        <begin position="343"/>
        <end position="357"/>
    </location>
</feature>
<protein>
    <submittedName>
        <fullName evidence="4">Uncharacterized protein</fullName>
    </submittedName>
</protein>
<organism evidence="4 5">
    <name type="scientific">Sporothrix schenckii 1099-18</name>
    <dbReference type="NCBI Taxonomy" id="1397361"/>
    <lineage>
        <taxon>Eukaryota</taxon>
        <taxon>Fungi</taxon>
        <taxon>Dikarya</taxon>
        <taxon>Ascomycota</taxon>
        <taxon>Pezizomycotina</taxon>
        <taxon>Sordariomycetes</taxon>
        <taxon>Sordariomycetidae</taxon>
        <taxon>Ophiostomatales</taxon>
        <taxon>Ophiostomataceae</taxon>
        <taxon>Sporothrix</taxon>
    </lineage>
</organism>
<feature type="domain" description="Heterokaryon incompatibility" evidence="2">
    <location>
        <begin position="23"/>
        <end position="155"/>
    </location>
</feature>
<dbReference type="AlphaFoldDB" id="A0A0F2M7L6"/>
<evidence type="ECO:0000313" key="4">
    <source>
        <dbReference type="EMBL" id="KJR85064.1"/>
    </source>
</evidence>
<comment type="caution">
    <text evidence="4">The sequence shown here is derived from an EMBL/GenBank/DDBJ whole genome shotgun (WGS) entry which is preliminary data.</text>
</comment>
<dbReference type="Pfam" id="PF26640">
    <property type="entry name" value="DUF8212"/>
    <property type="match status" value="1"/>
</dbReference>